<reference evidence="2" key="1">
    <citation type="submission" date="2017-01" db="EMBL/GenBank/DDBJ databases">
        <authorList>
            <person name="Mah S.A."/>
            <person name="Swanson W.J."/>
            <person name="Moy G.W."/>
            <person name="Vacquier V.D."/>
        </authorList>
    </citation>
    <scope>NUCLEOTIDE SEQUENCE [LARGE SCALE GENOMIC DNA]</scope>
    <source>
        <strain evidence="2">124861</strain>
    </source>
</reference>
<protein>
    <recommendedName>
        <fullName evidence="3">Abortive phage resistance protein</fullName>
    </recommendedName>
</protein>
<dbReference type="AlphaFoldDB" id="A0A1X3DI37"/>
<comment type="caution">
    <text evidence="1">The sequence shown here is derived from an EMBL/GenBank/DDBJ whole genome shotgun (WGS) entry which is preliminary data.</text>
</comment>
<sequence length="329" mass="39242">MNHNQENKYAELKPWRDFSDLVRLLQDRGMNVPDAARAEKYLSRIGYYRLSGYFHVFRKWDALQEKLLDDFSEESDFETVLSLYLFDKKLRLLALDALERIEMAVRVDIVHILGKKDPLAHEKPECFDGKFAKTIQVNNGKTKYQEWYERLEELVRKARQRKTSCVVHNLRKYGHLPIWAVCGLWDFGAMSRLYEGMKQQEQNIIAHKYGALHGGVFAKWLRSLNEIRNIAAHHDRLWNIRIVQQAAPISADEYWKKLDNYRPFFYFCIMQQMMKILCPHSKWADRFDKVLREFPEGAANISLTAFGLPENYREWDLWKNKGHYMQKQR</sequence>
<dbReference type="PIRSF" id="PIRSF034934">
    <property type="entry name" value="AbiF_AbiD"/>
    <property type="match status" value="1"/>
</dbReference>
<dbReference type="InterPro" id="IPR011664">
    <property type="entry name" value="Abi_system_AbiD/AbiF-like"/>
</dbReference>
<evidence type="ECO:0008006" key="3">
    <source>
        <dbReference type="Google" id="ProtNLM"/>
    </source>
</evidence>
<dbReference type="Pfam" id="PF07751">
    <property type="entry name" value="Abi_2"/>
    <property type="match status" value="1"/>
</dbReference>
<dbReference type="Proteomes" id="UP000193303">
    <property type="component" value="Unassembled WGS sequence"/>
</dbReference>
<organism evidence="1 2">
    <name type="scientific">Neisseria dumasiana</name>
    <dbReference type="NCBI Taxonomy" id="1931275"/>
    <lineage>
        <taxon>Bacteria</taxon>
        <taxon>Pseudomonadati</taxon>
        <taxon>Pseudomonadota</taxon>
        <taxon>Betaproteobacteria</taxon>
        <taxon>Neisseriales</taxon>
        <taxon>Neisseriaceae</taxon>
        <taxon>Neisseria</taxon>
    </lineage>
</organism>
<gene>
    <name evidence="1" type="ORF">BV912_06225</name>
</gene>
<dbReference type="RefSeq" id="WP_085359204.1">
    <property type="nucleotide sequence ID" value="NZ_MTAB01000011.1"/>
</dbReference>
<dbReference type="EMBL" id="MTAB01000011">
    <property type="protein sequence ID" value="OSI21648.1"/>
    <property type="molecule type" value="Genomic_DNA"/>
</dbReference>
<evidence type="ECO:0000313" key="2">
    <source>
        <dbReference type="Proteomes" id="UP000193303"/>
    </source>
</evidence>
<name>A0A1X3DI37_9NEIS</name>
<dbReference type="STRING" id="1931275.BV914_00945"/>
<proteinExistence type="predicted"/>
<evidence type="ECO:0000313" key="1">
    <source>
        <dbReference type="EMBL" id="OSI21648.1"/>
    </source>
</evidence>
<dbReference type="OrthoDB" id="5363652at2"/>
<accession>A0A1X3DI37</accession>
<dbReference type="InterPro" id="IPR017034">
    <property type="entry name" value="Abi_system_AbiD/AbiF"/>
</dbReference>